<evidence type="ECO:0000313" key="2">
    <source>
        <dbReference type="Proteomes" id="UP001641549"/>
    </source>
</evidence>
<organism evidence="1 2">
    <name type="scientific">uncultured Caudovirales phage</name>
    <dbReference type="NCBI Taxonomy" id="2100421"/>
    <lineage>
        <taxon>Viruses</taxon>
        <taxon>Duplodnaviria</taxon>
        <taxon>Heunggongvirae</taxon>
        <taxon>Uroviricota</taxon>
        <taxon>Caudoviricetes</taxon>
        <taxon>Peduoviridae</taxon>
        <taxon>Maltschvirus</taxon>
        <taxon>Maltschvirus maltsch</taxon>
    </lineage>
</organism>
<evidence type="ECO:0000313" key="1">
    <source>
        <dbReference type="EMBL" id="CAB4202450.1"/>
    </source>
</evidence>
<dbReference type="EMBL" id="LR797314">
    <property type="protein sequence ID" value="CAB4202450.1"/>
    <property type="molecule type" value="Genomic_DNA"/>
</dbReference>
<proteinExistence type="predicted"/>
<name>A0A6J5RVP7_9CAUD</name>
<dbReference type="Proteomes" id="UP001641549">
    <property type="component" value="Chromosome UFOv-RH-23may17-C8087"/>
</dbReference>
<reference evidence="1" key="1">
    <citation type="submission" date="2020-05" db="EMBL/GenBank/DDBJ databases">
        <authorList>
            <person name="Chiriac C."/>
            <person name="Salcher M."/>
            <person name="Ghai R."/>
            <person name="Kavagutti S V."/>
        </authorList>
    </citation>
    <scope>NUCLEOTIDE SEQUENCE [LARGE SCALE GENOMIC DNA]</scope>
</reference>
<protein>
    <submittedName>
        <fullName evidence="1">Uncharacterized protein</fullName>
    </submittedName>
</protein>
<accession>A0A6J5RVP7</accession>
<sequence>METSELLEQMQVTIHAINGIKDLLSIDNGSSTVNACGLYFLLDIICEKQEALITKLFTNL</sequence>
<keyword evidence="2" id="KW-1185">Reference proteome</keyword>
<gene>
    <name evidence="1" type="ORF">UFOVP1367_16</name>
</gene>